<evidence type="ECO:0000313" key="6">
    <source>
        <dbReference type="Proteomes" id="UP000694941"/>
    </source>
</evidence>
<dbReference type="InterPro" id="IPR036055">
    <property type="entry name" value="LDL_receptor-like_sf"/>
</dbReference>
<name>A0ABM1TGU3_LIMPO</name>
<organism evidence="6 7">
    <name type="scientific">Limulus polyphemus</name>
    <name type="common">Atlantic horseshoe crab</name>
    <dbReference type="NCBI Taxonomy" id="6850"/>
    <lineage>
        <taxon>Eukaryota</taxon>
        <taxon>Metazoa</taxon>
        <taxon>Ecdysozoa</taxon>
        <taxon>Arthropoda</taxon>
        <taxon>Chelicerata</taxon>
        <taxon>Merostomata</taxon>
        <taxon>Xiphosura</taxon>
        <taxon>Limulidae</taxon>
        <taxon>Limulus</taxon>
    </lineage>
</organism>
<keyword evidence="1 2" id="KW-1015">Disulfide bond</keyword>
<dbReference type="PROSITE" id="PS50068">
    <property type="entry name" value="LDLRA_2"/>
    <property type="match status" value="1"/>
</dbReference>
<accession>A0ABM1TGU3</accession>
<dbReference type="InterPro" id="IPR035914">
    <property type="entry name" value="Sperma_CUB_dom_sf"/>
</dbReference>
<evidence type="ECO:0000256" key="3">
    <source>
        <dbReference type="SAM" id="Phobius"/>
    </source>
</evidence>
<protein>
    <submittedName>
        <fullName evidence="7">Uncharacterized protein LOC111088661 isoform X1</fullName>
    </submittedName>
</protein>
<dbReference type="SUPFAM" id="SSF49854">
    <property type="entry name" value="Spermadhesin, CUB domain"/>
    <property type="match status" value="1"/>
</dbReference>
<evidence type="ECO:0000256" key="1">
    <source>
        <dbReference type="ARBA" id="ARBA00023157"/>
    </source>
</evidence>
<reference evidence="7" key="1">
    <citation type="submission" date="2025-08" db="UniProtKB">
        <authorList>
            <consortium name="RefSeq"/>
        </authorList>
    </citation>
    <scope>IDENTIFICATION</scope>
    <source>
        <tissue evidence="7">Muscle</tissue>
    </source>
</reference>
<keyword evidence="4" id="KW-0732">Signal</keyword>
<feature type="transmembrane region" description="Helical" evidence="3">
    <location>
        <begin position="244"/>
        <end position="265"/>
    </location>
</feature>
<dbReference type="CDD" id="cd00112">
    <property type="entry name" value="LDLa"/>
    <property type="match status" value="1"/>
</dbReference>
<dbReference type="SUPFAM" id="SSF57424">
    <property type="entry name" value="LDL receptor-like module"/>
    <property type="match status" value="1"/>
</dbReference>
<proteinExistence type="predicted"/>
<feature type="signal peptide" evidence="4">
    <location>
        <begin position="1"/>
        <end position="26"/>
    </location>
</feature>
<evidence type="ECO:0000256" key="2">
    <source>
        <dbReference type="PROSITE-ProRule" id="PRU00124"/>
    </source>
</evidence>
<keyword evidence="6" id="KW-1185">Reference proteome</keyword>
<sequence length="343" mass="38465">MYRERCSKNVLFLLTYCLCLLNVSETYRHSDTLKSSSNRKELMGKQRFFSSSYETSYVGDMCSVSSRSSLDVGSLSYGKLKLSKHFPGLHCNVTISTAASNRVFITFLDIFLRVRSTNSSGTRKCLDFVKVLDGKSNHEICGKLHYSESDQLVFFSSPGKNTVTLEFYVSDSRMKSDEMIELTLVYTCFQMIKNGICNELDSYMCRNGACISDSLLDDGYNNCGDLSDEKCLQDNCGTRQVSPWTYAGIVISVLAFFVIALFVIVPYRRNRNARRSDLRLSRPETVNISTVSTPFSHQELPSISYSSATYVEEKPPSYDEVVRTLPLIGPGVVNLSSSLTSEA</sequence>
<dbReference type="PROSITE" id="PS01180">
    <property type="entry name" value="CUB"/>
    <property type="match status" value="1"/>
</dbReference>
<evidence type="ECO:0000256" key="4">
    <source>
        <dbReference type="SAM" id="SignalP"/>
    </source>
</evidence>
<dbReference type="SMART" id="SM00192">
    <property type="entry name" value="LDLa"/>
    <property type="match status" value="1"/>
</dbReference>
<dbReference type="InterPro" id="IPR000859">
    <property type="entry name" value="CUB_dom"/>
</dbReference>
<dbReference type="InterPro" id="IPR042333">
    <property type="entry name" value="LRAD2/Mig-13-like"/>
</dbReference>
<feature type="domain" description="CUB" evidence="5">
    <location>
        <begin position="62"/>
        <end position="187"/>
    </location>
</feature>
<dbReference type="Proteomes" id="UP000694941">
    <property type="component" value="Unplaced"/>
</dbReference>
<dbReference type="InterPro" id="IPR002172">
    <property type="entry name" value="LDrepeatLR_classA_rpt"/>
</dbReference>
<dbReference type="PANTHER" id="PTHR24652:SF69">
    <property type="entry name" value="CUB DOMAIN-CONTAINING PROTEIN"/>
    <property type="match status" value="1"/>
</dbReference>
<dbReference type="Gene3D" id="4.10.400.10">
    <property type="entry name" value="Low-density Lipoprotein Receptor"/>
    <property type="match status" value="1"/>
</dbReference>
<evidence type="ECO:0000313" key="7">
    <source>
        <dbReference type="RefSeq" id="XP_022255099.1"/>
    </source>
</evidence>
<dbReference type="RefSeq" id="XP_022255099.1">
    <property type="nucleotide sequence ID" value="XM_022399391.1"/>
</dbReference>
<evidence type="ECO:0000259" key="5">
    <source>
        <dbReference type="PROSITE" id="PS01180"/>
    </source>
</evidence>
<keyword evidence="3" id="KW-0812">Transmembrane</keyword>
<gene>
    <name evidence="7" type="primary">LOC111088661</name>
</gene>
<feature type="chain" id="PRO_5046884672" evidence="4">
    <location>
        <begin position="27"/>
        <end position="343"/>
    </location>
</feature>
<dbReference type="Gene3D" id="2.60.120.290">
    <property type="entry name" value="Spermadhesin, CUB domain"/>
    <property type="match status" value="1"/>
</dbReference>
<keyword evidence="3" id="KW-0472">Membrane</keyword>
<keyword evidence="3" id="KW-1133">Transmembrane helix</keyword>
<feature type="disulfide bond" evidence="2">
    <location>
        <begin position="205"/>
        <end position="223"/>
    </location>
</feature>
<dbReference type="PANTHER" id="PTHR24652">
    <property type="entry name" value="LOW-DENSITY LIPOPROTEIN RECEPTOR CLASS A DOMAIN-CONTAINING PROTEIN 2"/>
    <property type="match status" value="1"/>
</dbReference>
<dbReference type="GeneID" id="111088661"/>
<comment type="caution">
    <text evidence="2">Lacks conserved residue(s) required for the propagation of feature annotation.</text>
</comment>